<dbReference type="PROSITE" id="PS51257">
    <property type="entry name" value="PROKAR_LIPOPROTEIN"/>
    <property type="match status" value="1"/>
</dbReference>
<feature type="chain" id="PRO_5006393596" description="Amidohydrolase-related domain-containing protein" evidence="1">
    <location>
        <begin position="28"/>
        <end position="487"/>
    </location>
</feature>
<dbReference type="InterPro" id="IPR032466">
    <property type="entry name" value="Metal_Hydrolase"/>
</dbReference>
<dbReference type="Proteomes" id="UP000050864">
    <property type="component" value="Unassembled WGS sequence"/>
</dbReference>
<dbReference type="EMBL" id="LDJI01000038">
    <property type="protein sequence ID" value="KRG62186.1"/>
    <property type="molecule type" value="Genomic_DNA"/>
</dbReference>
<feature type="signal peptide" evidence="1">
    <location>
        <begin position="1"/>
        <end position="27"/>
    </location>
</feature>
<reference evidence="3 4" key="1">
    <citation type="submission" date="2015-05" db="EMBL/GenBank/DDBJ databases">
        <title>Genome sequencing and analysis of members of genus Stenotrophomonas.</title>
        <authorList>
            <person name="Patil P.P."/>
            <person name="Midha S."/>
            <person name="Patil P.B."/>
        </authorList>
    </citation>
    <scope>NUCLEOTIDE SEQUENCE [LARGE SCALE GENOMIC DNA]</scope>
    <source>
        <strain evidence="3 4">DSM 18929</strain>
    </source>
</reference>
<dbReference type="PANTHER" id="PTHR43135:SF3">
    <property type="entry name" value="ALPHA-D-RIBOSE 1-METHYLPHOSPHONATE 5-TRIPHOSPHATE DIPHOSPHATASE"/>
    <property type="match status" value="1"/>
</dbReference>
<comment type="caution">
    <text evidence="3">The sequence shown here is derived from an EMBL/GenBank/DDBJ whole genome shotgun (WGS) entry which is preliminary data.</text>
</comment>
<dbReference type="SUPFAM" id="SSF51338">
    <property type="entry name" value="Composite domain of metallo-dependent hydrolases"/>
    <property type="match status" value="1"/>
</dbReference>
<name>A0A0R0C6U1_9GAMM</name>
<feature type="domain" description="Amidohydrolase-related" evidence="2">
    <location>
        <begin position="85"/>
        <end position="446"/>
    </location>
</feature>
<keyword evidence="4" id="KW-1185">Reference proteome</keyword>
<accession>A0A0R0C6U1</accession>
<protein>
    <recommendedName>
        <fullName evidence="2">Amidohydrolase-related domain-containing protein</fullName>
    </recommendedName>
</protein>
<dbReference type="InterPro" id="IPR051781">
    <property type="entry name" value="Metallo-dep_Hydrolase"/>
</dbReference>
<dbReference type="Gene3D" id="2.30.40.10">
    <property type="entry name" value="Urease, subunit C, domain 1"/>
    <property type="match status" value="1"/>
</dbReference>
<dbReference type="Pfam" id="PF01979">
    <property type="entry name" value="Amidohydro_1"/>
    <property type="match status" value="1"/>
</dbReference>
<dbReference type="InterPro" id="IPR011059">
    <property type="entry name" value="Metal-dep_hydrolase_composite"/>
</dbReference>
<dbReference type="STRING" id="405444.ABB26_16985"/>
<dbReference type="AlphaFoldDB" id="A0A0R0C6U1"/>
<organism evidence="3 4">
    <name type="scientific">Stenotrophomonas humi</name>
    <dbReference type="NCBI Taxonomy" id="405444"/>
    <lineage>
        <taxon>Bacteria</taxon>
        <taxon>Pseudomonadati</taxon>
        <taxon>Pseudomonadota</taxon>
        <taxon>Gammaproteobacteria</taxon>
        <taxon>Lysobacterales</taxon>
        <taxon>Lysobacteraceae</taxon>
        <taxon>Stenotrophomonas</taxon>
    </lineage>
</organism>
<dbReference type="Gene3D" id="3.20.20.140">
    <property type="entry name" value="Metal-dependent hydrolases"/>
    <property type="match status" value="1"/>
</dbReference>
<evidence type="ECO:0000313" key="4">
    <source>
        <dbReference type="Proteomes" id="UP000050864"/>
    </source>
</evidence>
<dbReference type="OrthoDB" id="9807210at2"/>
<dbReference type="PATRIC" id="fig|405444.3.peg.2658"/>
<dbReference type="GO" id="GO:0016810">
    <property type="term" value="F:hydrolase activity, acting on carbon-nitrogen (but not peptide) bonds"/>
    <property type="evidence" value="ECO:0007669"/>
    <property type="project" value="InterPro"/>
</dbReference>
<sequence length="487" mass="52082">MQREITQTVIALLACAALAGCSSVATTNVVPAGVLYHGFSLVDPDAERVVEDAYVLINDGKIAAVGSGEWKGRLPERSVDMAGHYALPGLIDGHAHITSGPHSVEVIDGVPLISIPSVDAITQYNAAVALAFGITTVRNPGGDPAANARYDAQIRTGAWLGPEALHAGAVIQPPPFGGAAFAYPRSETEWNMEARRQADMGMRYFKLYSGLDADELKQGIQAAHRNGLKAIAHLDTISWTQAARLGIDGLEHTLPTSADLLEPKQRVTYLAERGADARYLFRWFELADFDGPLIQEMLAELAQRRVVVSTTLGVNELAYNSDRLDSVLPPEDRAYSHPANLEALLAFLPRMSEEDHRQARAVMPKVLEFARRLHVAGVPVLVGTDGNGGGPAYSRELELHLRAGISAWDVLRLATSDAADALGIGNRTGRIAEGMEADIAFCGSNPLGDPGSLRDLKLVLADGKAGTPEEILGSVDWASRTASIVPR</sequence>
<gene>
    <name evidence="3" type="ORF">ABB26_16985</name>
</gene>
<evidence type="ECO:0000259" key="2">
    <source>
        <dbReference type="Pfam" id="PF01979"/>
    </source>
</evidence>
<dbReference type="SUPFAM" id="SSF51556">
    <property type="entry name" value="Metallo-dependent hydrolases"/>
    <property type="match status" value="1"/>
</dbReference>
<proteinExistence type="predicted"/>
<keyword evidence="1" id="KW-0732">Signal</keyword>
<dbReference type="PANTHER" id="PTHR43135">
    <property type="entry name" value="ALPHA-D-RIBOSE 1-METHYLPHOSPHONATE 5-TRIPHOSPHATE DIPHOSPHATASE"/>
    <property type="match status" value="1"/>
</dbReference>
<evidence type="ECO:0000256" key="1">
    <source>
        <dbReference type="SAM" id="SignalP"/>
    </source>
</evidence>
<dbReference type="InterPro" id="IPR006680">
    <property type="entry name" value="Amidohydro-rel"/>
</dbReference>
<evidence type="ECO:0000313" key="3">
    <source>
        <dbReference type="EMBL" id="KRG62186.1"/>
    </source>
</evidence>
<dbReference type="RefSeq" id="WP_057635895.1">
    <property type="nucleotide sequence ID" value="NZ_LDJI01000038.1"/>
</dbReference>